<feature type="domain" description="CSD" evidence="2">
    <location>
        <begin position="29"/>
        <end position="94"/>
    </location>
</feature>
<dbReference type="InterPro" id="IPR011129">
    <property type="entry name" value="CSD"/>
</dbReference>
<sequence length="105" mass="11932">MTTTTHAPSRFRPHRPRRDTLVPATSTEWRHGTVAWFNTEKGFGYLEPDDRTSAVFVDFRAIDTRGYKTLTPGQTVVFTTTITDRGPEAASVRPYTRRPYAPGRC</sequence>
<dbReference type="PANTHER" id="PTHR11544">
    <property type="entry name" value="COLD SHOCK DOMAIN CONTAINING PROTEINS"/>
    <property type="match status" value="1"/>
</dbReference>
<dbReference type="InterPro" id="IPR050181">
    <property type="entry name" value="Cold_shock_domain"/>
</dbReference>
<dbReference type="SUPFAM" id="SSF50249">
    <property type="entry name" value="Nucleic acid-binding proteins"/>
    <property type="match status" value="1"/>
</dbReference>
<dbReference type="PROSITE" id="PS51857">
    <property type="entry name" value="CSD_2"/>
    <property type="match status" value="1"/>
</dbReference>
<dbReference type="InterPro" id="IPR002059">
    <property type="entry name" value="CSP_DNA-bd"/>
</dbReference>
<dbReference type="CDD" id="cd04458">
    <property type="entry name" value="CSP_CDS"/>
    <property type="match status" value="1"/>
</dbReference>
<dbReference type="Pfam" id="PF00313">
    <property type="entry name" value="CSD"/>
    <property type="match status" value="1"/>
</dbReference>
<dbReference type="PRINTS" id="PR00050">
    <property type="entry name" value="COLDSHOCK"/>
</dbReference>
<organism evidence="3 4">
    <name type="scientific">Nocardia sputorum</name>
    <dbReference type="NCBI Taxonomy" id="2984338"/>
    <lineage>
        <taxon>Bacteria</taxon>
        <taxon>Bacillati</taxon>
        <taxon>Actinomycetota</taxon>
        <taxon>Actinomycetes</taxon>
        <taxon>Mycobacteriales</taxon>
        <taxon>Nocardiaceae</taxon>
        <taxon>Nocardia</taxon>
    </lineage>
</organism>
<evidence type="ECO:0000313" key="3">
    <source>
        <dbReference type="EMBL" id="BDT98629.1"/>
    </source>
</evidence>
<evidence type="ECO:0000313" key="4">
    <source>
        <dbReference type="Proteomes" id="UP001317870"/>
    </source>
</evidence>
<dbReference type="InterPro" id="IPR012340">
    <property type="entry name" value="NA-bd_OB-fold"/>
</dbReference>
<keyword evidence="4" id="KW-1185">Reference proteome</keyword>
<protein>
    <recommendedName>
        <fullName evidence="2">CSD domain-containing protein</fullName>
    </recommendedName>
</protein>
<dbReference type="EMBL" id="AP026978">
    <property type="protein sequence ID" value="BDT98629.1"/>
    <property type="molecule type" value="Genomic_DNA"/>
</dbReference>
<evidence type="ECO:0000259" key="2">
    <source>
        <dbReference type="PROSITE" id="PS51857"/>
    </source>
</evidence>
<gene>
    <name evidence="3" type="ORF">IFM12276_16580</name>
</gene>
<feature type="region of interest" description="Disordered" evidence="1">
    <location>
        <begin position="86"/>
        <end position="105"/>
    </location>
</feature>
<dbReference type="RefSeq" id="WP_350356371.1">
    <property type="nucleotide sequence ID" value="NZ_AP026976.1"/>
</dbReference>
<accession>A0ABM8CUJ7</accession>
<proteinExistence type="predicted"/>
<reference evidence="3 4" key="1">
    <citation type="submission" date="2022-11" db="EMBL/GenBank/DDBJ databases">
        <title>Genome Sequencing of Nocardia sp. ON39_IFM12276 and assembly.</title>
        <authorList>
            <person name="Shimojima M."/>
            <person name="Toyokawa M."/>
            <person name="Uesaka K."/>
        </authorList>
    </citation>
    <scope>NUCLEOTIDE SEQUENCE [LARGE SCALE GENOMIC DNA]</scope>
    <source>
        <strain evidence="3 4">IFM 12276</strain>
    </source>
</reference>
<dbReference type="Proteomes" id="UP001317870">
    <property type="component" value="Chromosome"/>
</dbReference>
<dbReference type="SMART" id="SM00357">
    <property type="entry name" value="CSP"/>
    <property type="match status" value="1"/>
</dbReference>
<name>A0ABM8CUJ7_9NOCA</name>
<evidence type="ECO:0000256" key="1">
    <source>
        <dbReference type="SAM" id="MobiDB-lite"/>
    </source>
</evidence>
<dbReference type="Gene3D" id="2.40.50.140">
    <property type="entry name" value="Nucleic acid-binding proteins"/>
    <property type="match status" value="1"/>
</dbReference>